<keyword evidence="2" id="KW-0732">Signal</keyword>
<dbReference type="PROSITE" id="PS50914">
    <property type="entry name" value="BON"/>
    <property type="match status" value="1"/>
</dbReference>
<dbReference type="RefSeq" id="WP_126754979.1">
    <property type="nucleotide sequence ID" value="NZ_PIPY01000009.1"/>
</dbReference>
<dbReference type="InterPro" id="IPR014004">
    <property type="entry name" value="Transpt-assoc_nodulatn_dom_bac"/>
</dbReference>
<evidence type="ECO:0000313" key="4">
    <source>
        <dbReference type="EMBL" id="RUO58989.1"/>
    </source>
</evidence>
<dbReference type="Pfam" id="PF04972">
    <property type="entry name" value="BON"/>
    <property type="match status" value="1"/>
</dbReference>
<proteinExistence type="predicted"/>
<dbReference type="EMBL" id="PIPY01000009">
    <property type="protein sequence ID" value="RUO58989.1"/>
    <property type="molecule type" value="Genomic_DNA"/>
</dbReference>
<evidence type="ECO:0000256" key="2">
    <source>
        <dbReference type="SAM" id="SignalP"/>
    </source>
</evidence>
<comment type="caution">
    <text evidence="4">The sequence shown here is derived from an EMBL/GenBank/DDBJ whole genome shotgun (WGS) entry which is preliminary data.</text>
</comment>
<keyword evidence="5" id="KW-1185">Reference proteome</keyword>
<evidence type="ECO:0000313" key="5">
    <source>
        <dbReference type="Proteomes" id="UP000288259"/>
    </source>
</evidence>
<feature type="chain" id="PRO_5019411616" description="BON domain-containing protein" evidence="2">
    <location>
        <begin position="21"/>
        <end position="161"/>
    </location>
</feature>
<gene>
    <name evidence="4" type="ORF">CWI71_09210</name>
</gene>
<name>A0A432YDD0_9GAMM</name>
<dbReference type="PANTHER" id="PTHR34606:SF16">
    <property type="entry name" value="BON DOMAIN-CONTAINING PROTEIN"/>
    <property type="match status" value="1"/>
</dbReference>
<dbReference type="AlphaFoldDB" id="A0A432YDD0"/>
<dbReference type="PROSITE" id="PS51257">
    <property type="entry name" value="PROKAR_LIPOPROTEIN"/>
    <property type="match status" value="1"/>
</dbReference>
<accession>A0A432YDD0</accession>
<feature type="region of interest" description="Disordered" evidence="1">
    <location>
        <begin position="24"/>
        <end position="74"/>
    </location>
</feature>
<dbReference type="PANTHER" id="PTHR34606">
    <property type="entry name" value="BON DOMAIN-CONTAINING PROTEIN"/>
    <property type="match status" value="1"/>
</dbReference>
<feature type="signal peptide" evidence="2">
    <location>
        <begin position="1"/>
        <end position="20"/>
    </location>
</feature>
<dbReference type="Proteomes" id="UP000288259">
    <property type="component" value="Unassembled WGS sequence"/>
</dbReference>
<dbReference type="Gene3D" id="3.30.1340.30">
    <property type="match status" value="1"/>
</dbReference>
<sequence length="161" mass="16645">MKSMNRLALLALFSSLTLVACGQGGQQSAEDQSEQTMEQTEETTNDMANEGEDAAETGAEATEGAWEETKDAAGEAWDETQQAAAEAGDFLSNAAITARVKAALADAAQVDAMNINVETVDGVVVLSGVVASEDIAELAAQIAAGVEGVKSVENDIEVQSY</sequence>
<reference evidence="5" key="1">
    <citation type="journal article" date="2018" name="Front. Microbiol.">
        <title>Genome-Based Analysis Reveals the Taxonomy and Diversity of the Family Idiomarinaceae.</title>
        <authorList>
            <person name="Liu Y."/>
            <person name="Lai Q."/>
            <person name="Shao Z."/>
        </authorList>
    </citation>
    <scope>NUCLEOTIDE SEQUENCE [LARGE SCALE GENOMIC DNA]</scope>
    <source>
        <strain evidence="5">CVS-6</strain>
    </source>
</reference>
<dbReference type="InterPro" id="IPR007055">
    <property type="entry name" value="BON_dom"/>
</dbReference>
<evidence type="ECO:0000256" key="1">
    <source>
        <dbReference type="SAM" id="MobiDB-lite"/>
    </source>
</evidence>
<dbReference type="SMART" id="SM00749">
    <property type="entry name" value="BON"/>
    <property type="match status" value="1"/>
</dbReference>
<feature type="compositionally biased region" description="Acidic residues" evidence="1">
    <location>
        <begin position="39"/>
        <end position="55"/>
    </location>
</feature>
<organism evidence="4 5">
    <name type="scientific">Pseudidiomarina insulisalsae</name>
    <dbReference type="NCBI Taxonomy" id="575789"/>
    <lineage>
        <taxon>Bacteria</taxon>
        <taxon>Pseudomonadati</taxon>
        <taxon>Pseudomonadota</taxon>
        <taxon>Gammaproteobacteria</taxon>
        <taxon>Alteromonadales</taxon>
        <taxon>Idiomarinaceae</taxon>
        <taxon>Pseudidiomarina</taxon>
    </lineage>
</organism>
<feature type="domain" description="BON" evidence="3">
    <location>
        <begin position="92"/>
        <end position="160"/>
    </location>
</feature>
<dbReference type="InterPro" id="IPR051686">
    <property type="entry name" value="Lipoprotein_DolP"/>
</dbReference>
<evidence type="ECO:0000259" key="3">
    <source>
        <dbReference type="PROSITE" id="PS50914"/>
    </source>
</evidence>
<protein>
    <recommendedName>
        <fullName evidence="3">BON domain-containing protein</fullName>
    </recommendedName>
</protein>